<dbReference type="InterPro" id="IPR009019">
    <property type="entry name" value="KH_sf_prok-type"/>
</dbReference>
<feature type="compositionally biased region" description="Basic and acidic residues" evidence="8">
    <location>
        <begin position="464"/>
        <end position="484"/>
    </location>
</feature>
<dbReference type="SUPFAM" id="SSF54814">
    <property type="entry name" value="Prokaryotic type KH domain (KH-domain type II)"/>
    <property type="match status" value="2"/>
</dbReference>
<evidence type="ECO:0000256" key="8">
    <source>
        <dbReference type="SAM" id="MobiDB-lite"/>
    </source>
</evidence>
<dbReference type="GO" id="GO:0005829">
    <property type="term" value="C:cytosol"/>
    <property type="evidence" value="ECO:0007669"/>
    <property type="project" value="TreeGrafter"/>
</dbReference>
<protein>
    <recommendedName>
        <fullName evidence="7">Transcription termination/antitermination protein NusA</fullName>
    </recommendedName>
</protein>
<feature type="compositionally biased region" description="Acidic residues" evidence="8">
    <location>
        <begin position="415"/>
        <end position="427"/>
    </location>
</feature>
<evidence type="ECO:0000256" key="6">
    <source>
        <dbReference type="ARBA" id="ARBA00023163"/>
    </source>
</evidence>
<proteinExistence type="inferred from homology"/>
<dbReference type="PANTHER" id="PTHR22648">
    <property type="entry name" value="TRANSCRIPTION TERMINATION FACTOR NUSA"/>
    <property type="match status" value="1"/>
</dbReference>
<dbReference type="InterPro" id="IPR010213">
    <property type="entry name" value="TF_NusA"/>
</dbReference>
<dbReference type="InterPro" id="IPR058582">
    <property type="entry name" value="KH_NusA_2nd"/>
</dbReference>
<feature type="compositionally biased region" description="Low complexity" evidence="8">
    <location>
        <begin position="442"/>
        <end position="455"/>
    </location>
</feature>
<evidence type="ECO:0000256" key="1">
    <source>
        <dbReference type="ARBA" id="ARBA00022472"/>
    </source>
</evidence>
<feature type="domain" description="K Homology" evidence="9">
    <location>
        <begin position="286"/>
        <end position="349"/>
    </location>
</feature>
<comment type="function">
    <text evidence="7">Participates in both transcription termination and antitermination.</text>
</comment>
<keyword evidence="5 7" id="KW-0805">Transcription regulation</keyword>
<feature type="region of interest" description="Disordered" evidence="8">
    <location>
        <begin position="81"/>
        <end position="121"/>
    </location>
</feature>
<evidence type="ECO:0000256" key="4">
    <source>
        <dbReference type="ARBA" id="ARBA00022884"/>
    </source>
</evidence>
<dbReference type="Gene3D" id="3.30.1480.10">
    <property type="entry name" value="NusA, N-terminal domain"/>
    <property type="match status" value="1"/>
</dbReference>
<dbReference type="CDD" id="cd22529">
    <property type="entry name" value="KH-II_NusA_rpt2"/>
    <property type="match status" value="1"/>
</dbReference>
<feature type="compositionally biased region" description="Basic and acidic residues" evidence="8">
    <location>
        <begin position="428"/>
        <end position="439"/>
    </location>
</feature>
<dbReference type="AlphaFoldDB" id="A0A2H0BTB6"/>
<dbReference type="InterPro" id="IPR015946">
    <property type="entry name" value="KH_dom-like_a/b"/>
</dbReference>
<evidence type="ECO:0000256" key="3">
    <source>
        <dbReference type="ARBA" id="ARBA00022814"/>
    </source>
</evidence>
<dbReference type="InterPro" id="IPR036555">
    <property type="entry name" value="NusA_N_sf"/>
</dbReference>
<feature type="domain" description="K Homology" evidence="9">
    <location>
        <begin position="357"/>
        <end position="438"/>
    </location>
</feature>
<dbReference type="CDD" id="cd02134">
    <property type="entry name" value="KH-II_NusA_rpt1"/>
    <property type="match status" value="1"/>
</dbReference>
<dbReference type="HAMAP" id="MF_00945_B">
    <property type="entry name" value="NusA_B"/>
    <property type="match status" value="1"/>
</dbReference>
<dbReference type="Pfam" id="PF08529">
    <property type="entry name" value="NusA_N"/>
    <property type="match status" value="2"/>
</dbReference>
<dbReference type="InterPro" id="IPR004087">
    <property type="entry name" value="KH_dom"/>
</dbReference>
<evidence type="ECO:0000256" key="7">
    <source>
        <dbReference type="HAMAP-Rule" id="MF_00945"/>
    </source>
</evidence>
<dbReference type="EMBL" id="PCSZ01000017">
    <property type="protein sequence ID" value="PIP60913.1"/>
    <property type="molecule type" value="Genomic_DNA"/>
</dbReference>
<dbReference type="PROSITE" id="PS50084">
    <property type="entry name" value="KH_TYPE_1"/>
    <property type="match status" value="1"/>
</dbReference>
<evidence type="ECO:0000313" key="10">
    <source>
        <dbReference type="EMBL" id="PIP60913.1"/>
    </source>
</evidence>
<evidence type="ECO:0000259" key="9">
    <source>
        <dbReference type="SMART" id="SM00322"/>
    </source>
</evidence>
<dbReference type="GO" id="GO:0003723">
    <property type="term" value="F:RNA binding"/>
    <property type="evidence" value="ECO:0007669"/>
    <property type="project" value="UniProtKB-UniRule"/>
</dbReference>
<evidence type="ECO:0000256" key="2">
    <source>
        <dbReference type="ARBA" id="ARBA00022490"/>
    </source>
</evidence>
<dbReference type="GO" id="GO:0006353">
    <property type="term" value="P:DNA-templated transcription termination"/>
    <property type="evidence" value="ECO:0007669"/>
    <property type="project" value="UniProtKB-UniRule"/>
</dbReference>
<keyword evidence="4 7" id="KW-0694">RNA-binding</keyword>
<feature type="region of interest" description="Disordered" evidence="8">
    <location>
        <begin position="415"/>
        <end position="484"/>
    </location>
</feature>
<dbReference type="Pfam" id="PF13184">
    <property type="entry name" value="KH_NusA_1st"/>
    <property type="match status" value="1"/>
</dbReference>
<dbReference type="GO" id="GO:0003700">
    <property type="term" value="F:DNA-binding transcription factor activity"/>
    <property type="evidence" value="ECO:0007669"/>
    <property type="project" value="InterPro"/>
</dbReference>
<comment type="caution">
    <text evidence="10">The sequence shown here is derived from an EMBL/GenBank/DDBJ whole genome shotgun (WGS) entry which is preliminary data.</text>
</comment>
<dbReference type="SMART" id="SM00322">
    <property type="entry name" value="KH"/>
    <property type="match status" value="2"/>
</dbReference>
<dbReference type="InterPro" id="IPR012340">
    <property type="entry name" value="NA-bd_OB-fold"/>
</dbReference>
<dbReference type="InterPro" id="IPR030842">
    <property type="entry name" value="TF_NusA_bacterial"/>
</dbReference>
<organism evidence="10 11">
    <name type="scientific">Candidatus Uhrbacteria bacterium CG22_combo_CG10-13_8_21_14_all_47_17</name>
    <dbReference type="NCBI Taxonomy" id="1975041"/>
    <lineage>
        <taxon>Bacteria</taxon>
        <taxon>Candidatus Uhriibacteriota</taxon>
    </lineage>
</organism>
<dbReference type="Gene3D" id="3.30.300.20">
    <property type="match status" value="2"/>
</dbReference>
<reference evidence="10 11" key="1">
    <citation type="submission" date="2017-09" db="EMBL/GenBank/DDBJ databases">
        <title>Depth-based differentiation of microbial function through sediment-hosted aquifers and enrichment of novel symbionts in the deep terrestrial subsurface.</title>
        <authorList>
            <person name="Probst A.J."/>
            <person name="Ladd B."/>
            <person name="Jarett J.K."/>
            <person name="Geller-Mcgrath D.E."/>
            <person name="Sieber C.M."/>
            <person name="Emerson J.B."/>
            <person name="Anantharaman K."/>
            <person name="Thomas B.C."/>
            <person name="Malmstrom R."/>
            <person name="Stieglmeier M."/>
            <person name="Klingl A."/>
            <person name="Woyke T."/>
            <person name="Ryan C.M."/>
            <person name="Banfield J.F."/>
        </authorList>
    </citation>
    <scope>NUCLEOTIDE SEQUENCE [LARGE SCALE GENOMIC DNA]</scope>
    <source>
        <strain evidence="10">CG22_combo_CG10-13_8_21_14_all_47_17</strain>
    </source>
</reference>
<gene>
    <name evidence="7" type="primary">nusA</name>
    <name evidence="10" type="ORF">COX00_00635</name>
</gene>
<name>A0A2H0BTB6_9BACT</name>
<sequence length="484" mass="53720">MASPITQAMKQIADEKGIAYESVLETVETALAAAYRKDFGNKNQNIRVEFDPEKYDGHTGGIRVFDVKSVVEDMELDENYFERLEASTAPKQDKDRPREKPEEKKPEPEGKKEDGLTEGEEEFKFNPKTMIMLSDARDLKPDAQIDEEIRVELHVPAAFGRMAAQTAKQVILQKLREAERSVIFGDFKGREGELMNVIVQRREGRVVLIDLGRATGILLPEDQIETERYYPGTRIKAVLRQVEMTPRGPEIRLSRTSKQLVTALFAQEIPEIENGIVEIREIAREPGSRTKVAVATADDSIDPIGSCIGQRGTRIQTIIRELGGEKVDVIEWYEDPAEFIRAALSPAKVSAVELDEATHLATVKVAADQLSLAIGKGGQNVRLAAKLTNWKITVVEEGGRVVGDSETMEFDLPEAVESDEDAPESAEESQHKAEERAEEPLEGAATAAVIAAEAVPEGEEEKEEEVKEGKKEDEQKEETPSVTE</sequence>
<dbReference type="SUPFAM" id="SSF50249">
    <property type="entry name" value="Nucleic acid-binding proteins"/>
    <property type="match status" value="1"/>
</dbReference>
<evidence type="ECO:0000256" key="5">
    <source>
        <dbReference type="ARBA" id="ARBA00023015"/>
    </source>
</evidence>
<keyword evidence="3 7" id="KW-0889">Transcription antitermination</keyword>
<dbReference type="Gene3D" id="2.40.50.140">
    <property type="entry name" value="Nucleic acid-binding proteins"/>
    <property type="match status" value="1"/>
</dbReference>
<dbReference type="InterPro" id="IPR013735">
    <property type="entry name" value="TF_NusA_N"/>
</dbReference>
<comment type="subunit">
    <text evidence="7">Monomer. Binds directly to the core enzyme of the DNA-dependent RNA polymerase and to nascent RNA.</text>
</comment>
<dbReference type="InterPro" id="IPR025249">
    <property type="entry name" value="TF_NusA_KH_1st"/>
</dbReference>
<dbReference type="Pfam" id="PF26594">
    <property type="entry name" value="KH_NusA_2nd"/>
    <property type="match status" value="1"/>
</dbReference>
<keyword evidence="2 7" id="KW-0963">Cytoplasm</keyword>
<keyword evidence="1 7" id="KW-0806">Transcription termination</keyword>
<dbReference type="CDD" id="cd04455">
    <property type="entry name" value="S1_NusA"/>
    <property type="match status" value="1"/>
</dbReference>
<dbReference type="PANTHER" id="PTHR22648:SF0">
    <property type="entry name" value="TRANSCRIPTION TERMINATION_ANTITERMINATION PROTEIN NUSA"/>
    <property type="match status" value="1"/>
</dbReference>
<dbReference type="FunFam" id="3.30.300.20:FF:000002">
    <property type="entry name" value="Transcription termination/antitermination protein NusA"/>
    <property type="match status" value="1"/>
</dbReference>
<comment type="subcellular location">
    <subcellularLocation>
        <location evidence="7">Cytoplasm</location>
    </subcellularLocation>
</comment>
<dbReference type="GO" id="GO:0031564">
    <property type="term" value="P:transcription antitermination"/>
    <property type="evidence" value="ECO:0007669"/>
    <property type="project" value="UniProtKB-UniRule"/>
</dbReference>
<keyword evidence="6 7" id="KW-0804">Transcription</keyword>
<dbReference type="NCBIfam" id="TIGR01953">
    <property type="entry name" value="NusA"/>
    <property type="match status" value="1"/>
</dbReference>
<dbReference type="FunFam" id="3.30.300.20:FF:000005">
    <property type="entry name" value="Transcription termination/antitermination protein NusA"/>
    <property type="match status" value="1"/>
</dbReference>
<dbReference type="Proteomes" id="UP000231581">
    <property type="component" value="Unassembled WGS sequence"/>
</dbReference>
<feature type="compositionally biased region" description="Basic and acidic residues" evidence="8">
    <location>
        <begin position="81"/>
        <end position="115"/>
    </location>
</feature>
<accession>A0A2H0BTB6</accession>
<evidence type="ECO:0000313" key="11">
    <source>
        <dbReference type="Proteomes" id="UP000231581"/>
    </source>
</evidence>
<comment type="similarity">
    <text evidence="7">Belongs to the NusA family.</text>
</comment>
<dbReference type="SUPFAM" id="SSF69705">
    <property type="entry name" value="Transcription factor NusA, N-terminal domain"/>
    <property type="match status" value="1"/>
</dbReference>